<evidence type="ECO:0000313" key="3">
    <source>
        <dbReference type="Proteomes" id="UP000030652"/>
    </source>
</evidence>
<dbReference type="InterPro" id="IPR001296">
    <property type="entry name" value="Glyco_trans_1"/>
</dbReference>
<reference evidence="2 3" key="1">
    <citation type="submission" date="2014-10" db="EMBL/GenBank/DDBJ databases">
        <title>Draft genome of anammox bacterium scalindua brodae, obtained using differential coverage binning of sequence data from two enrichment reactors.</title>
        <authorList>
            <person name="Speth D.R."/>
            <person name="Russ L."/>
            <person name="Kartal B."/>
            <person name="Op den Camp H.J."/>
            <person name="Dutilh B.E."/>
            <person name="Jetten M.S."/>
        </authorList>
    </citation>
    <scope>NUCLEOTIDE SEQUENCE [LARGE SCALE GENOMIC DNA]</scope>
    <source>
        <strain evidence="2">RU1</strain>
    </source>
</reference>
<dbReference type="eggNOG" id="COG0438">
    <property type="taxonomic scope" value="Bacteria"/>
</dbReference>
<evidence type="ECO:0000313" key="2">
    <source>
        <dbReference type="EMBL" id="KHE94014.1"/>
    </source>
</evidence>
<accession>A0A0B0EN08</accession>
<dbReference type="SUPFAM" id="SSF53756">
    <property type="entry name" value="UDP-Glycosyltransferase/glycogen phosphorylase"/>
    <property type="match status" value="1"/>
</dbReference>
<gene>
    <name evidence="2" type="ORF">SCABRO_00213</name>
</gene>
<keyword evidence="2" id="KW-0808">Transferase</keyword>
<name>A0A0B0EN08_9BACT</name>
<dbReference type="EMBL" id="JRYO01000021">
    <property type="protein sequence ID" value="KHE94014.1"/>
    <property type="molecule type" value="Genomic_DNA"/>
</dbReference>
<sequence length="90" mass="10279">MRTKDFVRGNGSSKTIITSTGPGCKEVVEEGINGYKITPRNSDLLFDKLKVMMSDPELRIRFGRQSRIIAKREFDSKVIVKRIVNELYLS</sequence>
<evidence type="ECO:0000259" key="1">
    <source>
        <dbReference type="Pfam" id="PF00534"/>
    </source>
</evidence>
<organism evidence="2 3">
    <name type="scientific">Candidatus Scalindua brodae</name>
    <dbReference type="NCBI Taxonomy" id="237368"/>
    <lineage>
        <taxon>Bacteria</taxon>
        <taxon>Pseudomonadati</taxon>
        <taxon>Planctomycetota</taxon>
        <taxon>Candidatus Brocadiia</taxon>
        <taxon>Candidatus Brocadiales</taxon>
        <taxon>Candidatus Scalinduaceae</taxon>
        <taxon>Candidatus Scalindua</taxon>
    </lineage>
</organism>
<dbReference type="Pfam" id="PF00534">
    <property type="entry name" value="Glycos_transf_1"/>
    <property type="match status" value="1"/>
</dbReference>
<dbReference type="Gene3D" id="3.40.50.2000">
    <property type="entry name" value="Glycogen Phosphorylase B"/>
    <property type="match status" value="2"/>
</dbReference>
<dbReference type="AlphaFoldDB" id="A0A0B0EN08"/>
<proteinExistence type="predicted"/>
<feature type="domain" description="Glycosyl transferase family 1" evidence="1">
    <location>
        <begin position="14"/>
        <end position="67"/>
    </location>
</feature>
<protein>
    <submittedName>
        <fullName evidence="2">Putative glycosyltransferase</fullName>
    </submittedName>
</protein>
<dbReference type="GO" id="GO:0016757">
    <property type="term" value="F:glycosyltransferase activity"/>
    <property type="evidence" value="ECO:0007669"/>
    <property type="project" value="InterPro"/>
</dbReference>
<comment type="caution">
    <text evidence="2">The sequence shown here is derived from an EMBL/GenBank/DDBJ whole genome shotgun (WGS) entry which is preliminary data.</text>
</comment>
<dbReference type="Proteomes" id="UP000030652">
    <property type="component" value="Unassembled WGS sequence"/>
</dbReference>